<proteinExistence type="predicted"/>
<dbReference type="eggNOG" id="arCOG12103">
    <property type="taxonomic scope" value="Archaea"/>
</dbReference>
<dbReference type="HOGENOM" id="CLU_1275299_0_0_2"/>
<evidence type="ECO:0000313" key="3">
    <source>
        <dbReference type="Proteomes" id="UP000001975"/>
    </source>
</evidence>
<dbReference type="KEGG" id="hwa:HQ_4002A"/>
<dbReference type="RefSeq" id="WP_011572907.1">
    <property type="nucleotide sequence ID" value="NC_008213.1"/>
</dbReference>
<keyword evidence="3" id="KW-1185">Reference proteome</keyword>
<evidence type="ECO:0000313" key="2">
    <source>
        <dbReference type="EMBL" id="CAJ51092.1"/>
    </source>
</evidence>
<keyword evidence="2" id="KW-0614">Plasmid</keyword>
<dbReference type="GeneID" id="4171408"/>
<name>Q18DD9_HALWD</name>
<accession>Q18DD9</accession>
<reference evidence="2 3" key="1">
    <citation type="journal article" date="2006" name="BMC Genomics">
        <title>The genome of the square archaeon Haloquadratum walsbyi: life at the limits of water activity.</title>
        <authorList>
            <person name="Bolhuis H.H."/>
            <person name="Palm P.P."/>
            <person name="Wende A.W."/>
            <person name="Falb M.M."/>
            <person name="Rampp M.M."/>
            <person name="Rodriguez-Valera F.F."/>
            <person name="Pfeiffer F.F."/>
            <person name="Oesterhelt D.D."/>
        </authorList>
    </citation>
    <scope>NUCLEOTIDE SEQUENCE [LARGE SCALE GENOMIC DNA]</scope>
    <source>
        <strain evidence="3">DSM 16790 / HBSQ001</strain>
        <plasmid evidence="3">Plasmid PL47</plasmid>
    </source>
</reference>
<sequence length="216" mass="23870">MSEDNQDTIDTSGNSDAATDPSVVNLQSRGEVDWLAERRSAQFGPGETVSTPDQGIGVAVGKITENRDAPKDSDLPSIEASDRVPTYVVVTEDNTERGFGIFEPSDLERTEIETEVDAVKSMQEATARAETEMKRSSEKGVSELEFPIPNSWHESEHTTRVIALKAHSAMGGLFDDCAQKMNRSLENPEALCVKFFDDILEYPHWRGDSPLPDEKH</sequence>
<organism evidence="2 3">
    <name type="scientific">Haloquadratum walsbyi (strain DSM 16790 / HBSQ001)</name>
    <dbReference type="NCBI Taxonomy" id="362976"/>
    <lineage>
        <taxon>Archaea</taxon>
        <taxon>Methanobacteriati</taxon>
        <taxon>Methanobacteriota</taxon>
        <taxon>Stenosarchaea group</taxon>
        <taxon>Halobacteria</taxon>
        <taxon>Halobacteriales</taxon>
        <taxon>Haloferacaceae</taxon>
        <taxon>Haloquadratum</taxon>
    </lineage>
</organism>
<dbReference type="AlphaFoldDB" id="Q18DD9"/>
<feature type="region of interest" description="Disordered" evidence="1">
    <location>
        <begin position="1"/>
        <end position="31"/>
    </location>
</feature>
<dbReference type="Proteomes" id="UP000001975">
    <property type="component" value="Plasmid PL47"/>
</dbReference>
<dbReference type="EMBL" id="AM180089">
    <property type="protein sequence ID" value="CAJ51092.1"/>
    <property type="molecule type" value="Genomic_DNA"/>
</dbReference>
<feature type="compositionally biased region" description="Polar residues" evidence="1">
    <location>
        <begin position="8"/>
        <end position="28"/>
    </location>
</feature>
<geneLocation type="plasmid" evidence="2 3">
    <name>PL47</name>
</geneLocation>
<gene>
    <name evidence="2" type="ordered locus">HQ_4002A</name>
</gene>
<evidence type="ECO:0000256" key="1">
    <source>
        <dbReference type="SAM" id="MobiDB-lite"/>
    </source>
</evidence>
<protein>
    <submittedName>
        <fullName evidence="2">Uncharacterized protein</fullName>
    </submittedName>
</protein>